<feature type="chain" id="PRO_5046210454" evidence="1">
    <location>
        <begin position="25"/>
        <end position="261"/>
    </location>
</feature>
<dbReference type="EMBL" id="CP092365">
    <property type="protein sequence ID" value="ULN52694.1"/>
    <property type="molecule type" value="Genomic_DNA"/>
</dbReference>
<name>A0ABY3TY97_9MYCO</name>
<evidence type="ECO:0000259" key="3">
    <source>
        <dbReference type="Pfam" id="PF12151"/>
    </source>
</evidence>
<dbReference type="InterPro" id="IPR021729">
    <property type="entry name" value="DUF3298"/>
</dbReference>
<reference evidence="4" key="1">
    <citation type="submission" date="2022-08" db="EMBL/GenBank/DDBJ databases">
        <title>Complete genome sequence of 14 non-tuberculosis mycobacteria type-strains.</title>
        <authorList>
            <person name="Igarashi Y."/>
            <person name="Osugi A."/>
            <person name="Mitarai S."/>
        </authorList>
    </citation>
    <scope>NUCLEOTIDE SEQUENCE</scope>
    <source>
        <strain evidence="4">DSM 45575</strain>
    </source>
</reference>
<evidence type="ECO:0000313" key="4">
    <source>
        <dbReference type="EMBL" id="ULN52694.1"/>
    </source>
</evidence>
<protein>
    <submittedName>
        <fullName evidence="4">RsiV family protein</fullName>
    </submittedName>
</protein>
<dbReference type="InterPro" id="IPR021992">
    <property type="entry name" value="MVL"/>
</dbReference>
<dbReference type="Pfam" id="PF12151">
    <property type="entry name" value="MVL"/>
    <property type="match status" value="1"/>
</dbReference>
<keyword evidence="5" id="KW-1185">Reference proteome</keyword>
<evidence type="ECO:0000313" key="5">
    <source>
        <dbReference type="Proteomes" id="UP001055200"/>
    </source>
</evidence>
<organism evidence="4 5">
    <name type="scientific">Mycolicibacillus parakoreensis</name>
    <dbReference type="NCBI Taxonomy" id="1069221"/>
    <lineage>
        <taxon>Bacteria</taxon>
        <taxon>Bacillati</taxon>
        <taxon>Actinomycetota</taxon>
        <taxon>Actinomycetes</taxon>
        <taxon>Mycobacteriales</taxon>
        <taxon>Mycobacteriaceae</taxon>
        <taxon>Mycolicibacillus</taxon>
    </lineage>
</organism>
<dbReference type="Pfam" id="PF11738">
    <property type="entry name" value="DUF3298"/>
    <property type="match status" value="1"/>
</dbReference>
<keyword evidence="1" id="KW-0732">Signal</keyword>
<accession>A0ABY3TY97</accession>
<feature type="domain" description="Mannan-binding protein" evidence="3">
    <location>
        <begin position="20"/>
        <end position="55"/>
    </location>
</feature>
<feature type="domain" description="DUF3298" evidence="2">
    <location>
        <begin position="148"/>
        <end position="248"/>
    </location>
</feature>
<dbReference type="Proteomes" id="UP001055200">
    <property type="component" value="Chromosome"/>
</dbReference>
<proteinExistence type="predicted"/>
<gene>
    <name evidence="4" type="ORF">MIU77_18010</name>
</gene>
<evidence type="ECO:0000256" key="1">
    <source>
        <dbReference type="SAM" id="SignalP"/>
    </source>
</evidence>
<sequence length="261" mass="28925">MWMTRFVVSAALTVGALVGAPAAAASAPSFCEDLGGAFDGHFCNSEVRSERQATRYIHMAVPGELIDHPTAGPPIRDYLTTLFTNWRSKGASMVQDSWGNENYEIFRHGDALSAVFHEDYHADGPWINNAYKTFTFDMAQGRQLQLTDIVNDGVDPYAEIPVLGNQYIVEALDRAFWEHSPGSYPFTPDRFTPDKAFSGGYRSWALTPTELILYMPDYPVAHDSPIQYDQLQQWSMDGGNVQAHIPLSALAPILRPEYGGG</sequence>
<dbReference type="RefSeq" id="WP_240170966.1">
    <property type="nucleotide sequence ID" value="NZ_CP092365.1"/>
</dbReference>
<feature type="signal peptide" evidence="1">
    <location>
        <begin position="1"/>
        <end position="24"/>
    </location>
</feature>
<evidence type="ECO:0000259" key="2">
    <source>
        <dbReference type="Pfam" id="PF11738"/>
    </source>
</evidence>